<keyword evidence="8" id="KW-0969">Cilium</keyword>
<reference evidence="8 9" key="1">
    <citation type="submission" date="2017-08" db="EMBL/GenBank/DDBJ databases">
        <title>Infants hospitalized years apart are colonized by the same room-sourced microbial strains.</title>
        <authorList>
            <person name="Brooks B."/>
            <person name="Olm M.R."/>
            <person name="Firek B.A."/>
            <person name="Baker R."/>
            <person name="Thomas B.C."/>
            <person name="Morowitz M.J."/>
            <person name="Banfield J.F."/>
        </authorList>
    </citation>
    <scope>NUCLEOTIDE SEQUENCE [LARGE SCALE GENOMIC DNA]</scope>
    <source>
        <strain evidence="8">S2_003_000_R2_11</strain>
    </source>
</reference>
<evidence type="ECO:0000256" key="1">
    <source>
        <dbReference type="ARBA" id="ARBA00004651"/>
    </source>
</evidence>
<evidence type="ECO:0000256" key="5">
    <source>
        <dbReference type="ARBA" id="ARBA00022989"/>
    </source>
</evidence>
<keyword evidence="8" id="KW-0282">Flagellum</keyword>
<evidence type="ECO:0000256" key="4">
    <source>
        <dbReference type="ARBA" id="ARBA00022692"/>
    </source>
</evidence>
<dbReference type="GO" id="GO:0006605">
    <property type="term" value="P:protein targeting"/>
    <property type="evidence" value="ECO:0007669"/>
    <property type="project" value="InterPro"/>
</dbReference>
<keyword evidence="8" id="KW-0966">Cell projection</keyword>
<comment type="subcellular location">
    <subcellularLocation>
        <location evidence="1">Cell membrane</location>
        <topology evidence="1">Multi-pass membrane protein</topology>
    </subcellularLocation>
</comment>
<keyword evidence="3" id="KW-1003">Cell membrane</keyword>
<sequence length="241" mass="25041">MIWIGFFVFLRVGAAMAVLPAFGEQVVPQRIRLCLGLAFTAIVAPLVAADLPGPQTGLPLALVTETVAGLVLGLALRFFIHALQTAGMMIAQATSLSQLFVGAGADPLPAIGNLLTVAGLALAVATGLHLRLIEYFIGSYEVFPPGRLPLPADLARWGVAGVGQSFALAFSLAAPFLIASFIYNLALGVINRAMPQLMVAFVGTPAIALGSMALLIIGAPLALTVWRRALDGFLSAPFVIP</sequence>
<dbReference type="GO" id="GO:0005886">
    <property type="term" value="C:plasma membrane"/>
    <property type="evidence" value="ECO:0007669"/>
    <property type="project" value="UniProtKB-SubCell"/>
</dbReference>
<comment type="similarity">
    <text evidence="2">Belongs to the FliR/MopE/SpaR family.</text>
</comment>
<evidence type="ECO:0000313" key="8">
    <source>
        <dbReference type="EMBL" id="PZQ98047.1"/>
    </source>
</evidence>
<gene>
    <name evidence="8" type="ORF">DI533_10550</name>
</gene>
<accession>A0A2W5TQF6</accession>
<dbReference type="Proteomes" id="UP000248975">
    <property type="component" value="Unassembled WGS sequence"/>
</dbReference>
<evidence type="ECO:0000256" key="2">
    <source>
        <dbReference type="ARBA" id="ARBA00009772"/>
    </source>
</evidence>
<dbReference type="EMBL" id="QFQS01000002">
    <property type="protein sequence ID" value="PZQ98047.1"/>
    <property type="molecule type" value="Genomic_DNA"/>
</dbReference>
<evidence type="ECO:0000256" key="3">
    <source>
        <dbReference type="ARBA" id="ARBA00022475"/>
    </source>
</evidence>
<dbReference type="PRINTS" id="PR00953">
    <property type="entry name" value="TYPE3IMRPROT"/>
</dbReference>
<dbReference type="InterPro" id="IPR002010">
    <property type="entry name" value="T3SS_IM_R"/>
</dbReference>
<keyword evidence="6 7" id="KW-0472">Membrane</keyword>
<protein>
    <submittedName>
        <fullName evidence="8">Flagellar biosynthesis protein FliR</fullName>
    </submittedName>
</protein>
<dbReference type="AlphaFoldDB" id="A0A2W5TQF6"/>
<feature type="transmembrane region" description="Helical" evidence="7">
    <location>
        <begin position="6"/>
        <end position="23"/>
    </location>
</feature>
<keyword evidence="4 7" id="KW-0812">Transmembrane</keyword>
<keyword evidence="5 7" id="KW-1133">Transmembrane helix</keyword>
<comment type="caution">
    <text evidence="8">The sequence shown here is derived from an EMBL/GenBank/DDBJ whole genome shotgun (WGS) entry which is preliminary data.</text>
</comment>
<evidence type="ECO:0000256" key="6">
    <source>
        <dbReference type="ARBA" id="ARBA00023136"/>
    </source>
</evidence>
<proteinExistence type="inferred from homology"/>
<name>A0A2W5TQF6_CERSP</name>
<feature type="transmembrane region" description="Helical" evidence="7">
    <location>
        <begin position="114"/>
        <end position="137"/>
    </location>
</feature>
<dbReference type="Pfam" id="PF01311">
    <property type="entry name" value="Bac_export_1"/>
    <property type="match status" value="1"/>
</dbReference>
<evidence type="ECO:0000256" key="7">
    <source>
        <dbReference type="SAM" id="Phobius"/>
    </source>
</evidence>
<organism evidence="8 9">
    <name type="scientific">Cereibacter sphaeroides</name>
    <name type="common">Rhodobacter sphaeroides</name>
    <dbReference type="NCBI Taxonomy" id="1063"/>
    <lineage>
        <taxon>Bacteria</taxon>
        <taxon>Pseudomonadati</taxon>
        <taxon>Pseudomonadota</taxon>
        <taxon>Alphaproteobacteria</taxon>
        <taxon>Rhodobacterales</taxon>
        <taxon>Paracoccaceae</taxon>
        <taxon>Cereibacter</taxon>
    </lineage>
</organism>
<feature type="transmembrane region" description="Helical" evidence="7">
    <location>
        <begin position="197"/>
        <end position="223"/>
    </location>
</feature>
<evidence type="ECO:0000313" key="9">
    <source>
        <dbReference type="Proteomes" id="UP000248975"/>
    </source>
</evidence>
<feature type="transmembrane region" description="Helical" evidence="7">
    <location>
        <begin position="30"/>
        <end position="48"/>
    </location>
</feature>
<feature type="transmembrane region" description="Helical" evidence="7">
    <location>
        <begin position="60"/>
        <end position="80"/>
    </location>
</feature>
<feature type="transmembrane region" description="Helical" evidence="7">
    <location>
        <begin position="157"/>
        <end position="185"/>
    </location>
</feature>
<dbReference type="PANTHER" id="PTHR30065:SF8">
    <property type="entry name" value="FLAGELLAR BIOSYNTHETIC PROTEIN FLIR"/>
    <property type="match status" value="1"/>
</dbReference>
<dbReference type="PANTHER" id="PTHR30065">
    <property type="entry name" value="FLAGELLAR BIOSYNTHETIC PROTEIN FLIR"/>
    <property type="match status" value="1"/>
</dbReference>